<dbReference type="InterPro" id="IPR037066">
    <property type="entry name" value="Plug_dom_sf"/>
</dbReference>
<sequence length="808" mass="89499">MKLRIAAFFAAWISIAPILAKAQSMYLLSGKVLSSEQKALDGATVYLLKAQDSTLIKSALTDASGNFAFAGQAAGSYRLSVTMLGYNTAKIALFHLSADMKLPDIILSATNKQLQEVTVTAARPFVEQKIDRTVVNPEALISNAGSTALDVLEKAPGVIVDQNGGITLKGKGVVIFIDDKPTYLSGADLQNYLRSLNSAGIDQLELMTNPPAKYDAAGNGGVINIRTKRNKAKGFNGGLNLAYIQGKLAKTNNSLNLNYRSGKLNLFGNFSYNYGNAFTDLTINRHFFDAQGNLLSNFMQASYIRNRSNNYLAKIGADYYLSDKSTLGVNFTGLYNPANRITPVTSNFTNATGVLDSTVLADNGQHYLLRNGSANINYRHQFKKDGPQLSADLDYLNYYTNDQQSFDNRSFFADGTPKGSDLLTGSLPAHIDIYSAKADYEHPLSSGIKLSAGLKSSYTKTDNVADYFYTTSPDYGKTNHFLYKENINDAYLNASRDIKRFSFQAGLRLENTVSNGHQLGNAQKADSSFRRNYTSLFPTFYMQYKADTAGLNVFSIDYGRRIDRPYYQDLNPFLNPLDKFTYYTGNPFLRPSFTNNIEVSHTYHDRYTTTFSYSNTKDDVNETIEIVNGIYYSRPGNIGKSTVMTLSFDASFDPTKWLSIQLHTHATQIHSVSDFYTGTLDTKGTLYFVRPVFSFKTGKDWTLQLDGGYQTKVTNAQFVVQARGRVNGAVSKKLSPATSLKLVLNDIFYTNITHGEINNLANTTANWVNRSDSRTAVLSLSYRFGKSIAGQRKHEANGAESEQNRVKK</sequence>
<dbReference type="EMBL" id="SOZE01000011">
    <property type="protein sequence ID" value="TFF37235.1"/>
    <property type="molecule type" value="Genomic_DNA"/>
</dbReference>
<accession>A0A4Y8SF26</accession>
<dbReference type="Proteomes" id="UP000297540">
    <property type="component" value="Unassembled WGS sequence"/>
</dbReference>
<dbReference type="InterPro" id="IPR041700">
    <property type="entry name" value="OMP_b-brl_3"/>
</dbReference>
<dbReference type="SUPFAM" id="SSF56935">
    <property type="entry name" value="Porins"/>
    <property type="match status" value="1"/>
</dbReference>
<keyword evidence="3" id="KW-1185">Reference proteome</keyword>
<dbReference type="RefSeq" id="WP_133231365.1">
    <property type="nucleotide sequence ID" value="NZ_SOZE01000011.1"/>
</dbReference>
<keyword evidence="2" id="KW-0675">Receptor</keyword>
<dbReference type="SUPFAM" id="SSF49464">
    <property type="entry name" value="Carboxypeptidase regulatory domain-like"/>
    <property type="match status" value="1"/>
</dbReference>
<gene>
    <name evidence="2" type="ORF">E2R66_12405</name>
</gene>
<dbReference type="Pfam" id="PF13620">
    <property type="entry name" value="CarboxypepD_reg"/>
    <property type="match status" value="1"/>
</dbReference>
<dbReference type="InterPro" id="IPR013783">
    <property type="entry name" value="Ig-like_fold"/>
</dbReference>
<organism evidence="2 3">
    <name type="scientific">Mucilaginibacter psychrotolerans</name>
    <dbReference type="NCBI Taxonomy" id="1524096"/>
    <lineage>
        <taxon>Bacteria</taxon>
        <taxon>Pseudomonadati</taxon>
        <taxon>Bacteroidota</taxon>
        <taxon>Sphingobacteriia</taxon>
        <taxon>Sphingobacteriales</taxon>
        <taxon>Sphingobacteriaceae</taxon>
        <taxon>Mucilaginibacter</taxon>
    </lineage>
</organism>
<dbReference type="Pfam" id="PF14905">
    <property type="entry name" value="OMP_b-brl_3"/>
    <property type="match status" value="1"/>
</dbReference>
<evidence type="ECO:0000313" key="2">
    <source>
        <dbReference type="EMBL" id="TFF37235.1"/>
    </source>
</evidence>
<dbReference type="InterPro" id="IPR008969">
    <property type="entry name" value="CarboxyPept-like_regulatory"/>
</dbReference>
<reference evidence="2 3" key="1">
    <citation type="journal article" date="2017" name="Int. J. Syst. Evol. Microbiol.">
        <title>Mucilaginibacterpsychrotolerans sp. nov., isolated from peatlands.</title>
        <authorList>
            <person name="Deng Y."/>
            <person name="Shen L."/>
            <person name="Xu B."/>
            <person name="Liu Y."/>
            <person name="Gu Z."/>
            <person name="Liu H."/>
            <person name="Zhou Y."/>
        </authorList>
    </citation>
    <scope>NUCLEOTIDE SEQUENCE [LARGE SCALE GENOMIC DNA]</scope>
    <source>
        <strain evidence="2 3">NH7-4</strain>
    </source>
</reference>
<proteinExistence type="predicted"/>
<feature type="domain" description="Outer membrane protein beta-barrel" evidence="1">
    <location>
        <begin position="380"/>
        <end position="782"/>
    </location>
</feature>
<evidence type="ECO:0000259" key="1">
    <source>
        <dbReference type="Pfam" id="PF14905"/>
    </source>
</evidence>
<dbReference type="Gene3D" id="2.60.40.10">
    <property type="entry name" value="Immunoglobulins"/>
    <property type="match status" value="1"/>
</dbReference>
<dbReference type="AlphaFoldDB" id="A0A4Y8SF26"/>
<dbReference type="OrthoDB" id="606851at2"/>
<evidence type="ECO:0000313" key="3">
    <source>
        <dbReference type="Proteomes" id="UP000297540"/>
    </source>
</evidence>
<name>A0A4Y8SF26_9SPHI</name>
<comment type="caution">
    <text evidence="2">The sequence shown here is derived from an EMBL/GenBank/DDBJ whole genome shotgun (WGS) entry which is preliminary data.</text>
</comment>
<dbReference type="Gene3D" id="2.170.130.10">
    <property type="entry name" value="TonB-dependent receptor, plug domain"/>
    <property type="match status" value="1"/>
</dbReference>
<protein>
    <submittedName>
        <fullName evidence="2">TonB-dependent receptor</fullName>
    </submittedName>
</protein>